<dbReference type="InterPro" id="IPR021190">
    <property type="entry name" value="Pept_M10A"/>
</dbReference>
<feature type="region of interest" description="Disordered" evidence="14">
    <location>
        <begin position="394"/>
        <end position="422"/>
    </location>
</feature>
<feature type="binding site" evidence="11">
    <location>
        <position position="59"/>
    </location>
    <ligand>
        <name>Zn(2+)</name>
        <dbReference type="ChEBI" id="CHEBI:29105"/>
        <label>1</label>
    </ligand>
</feature>
<feature type="binding site" evidence="11">
    <location>
        <position position="304"/>
    </location>
    <ligand>
        <name>Ca(2+)</name>
        <dbReference type="ChEBI" id="CHEBI:29108"/>
        <label>5</label>
    </ligand>
</feature>
<keyword evidence="3 10" id="KW-0479">Metal-binding</keyword>
<evidence type="ECO:0000256" key="8">
    <source>
        <dbReference type="ARBA" id="ARBA00023145"/>
    </source>
</evidence>
<feature type="binding site" evidence="10">
    <location>
        <position position="110"/>
    </location>
    <ligand>
        <name>Zn(2+)</name>
        <dbReference type="ChEBI" id="CHEBI:29105"/>
        <label>2</label>
        <note>catalytic</note>
    </ligand>
</feature>
<feature type="binding site" evidence="11">
    <location>
        <position position="70"/>
    </location>
    <ligand>
        <name>Ca(2+)</name>
        <dbReference type="ChEBI" id="CHEBI:29108"/>
        <label>2</label>
    </ligand>
</feature>
<evidence type="ECO:0000256" key="12">
    <source>
        <dbReference type="PIRSR" id="PIRSR621190-4"/>
    </source>
</evidence>
<name>A0A9P0HND0_NEZVI</name>
<evidence type="ECO:0000256" key="9">
    <source>
        <dbReference type="PIRSR" id="PIRSR001191-1"/>
    </source>
</evidence>
<feature type="binding site" evidence="11">
    <location>
        <position position="52"/>
    </location>
    <ligand>
        <name>Ca(2+)</name>
        <dbReference type="ChEBI" id="CHEBI:29108"/>
        <label>3</label>
    </ligand>
</feature>
<dbReference type="Pfam" id="PF00413">
    <property type="entry name" value="Peptidase_M10"/>
    <property type="match status" value="1"/>
</dbReference>
<evidence type="ECO:0000259" key="15">
    <source>
        <dbReference type="SMART" id="SM00235"/>
    </source>
</evidence>
<keyword evidence="11" id="KW-0106">Calcium</keyword>
<dbReference type="GO" id="GO:0030574">
    <property type="term" value="P:collagen catabolic process"/>
    <property type="evidence" value="ECO:0007669"/>
    <property type="project" value="TreeGrafter"/>
</dbReference>
<feature type="active site" evidence="9">
    <location>
        <position position="101"/>
    </location>
</feature>
<evidence type="ECO:0000256" key="5">
    <source>
        <dbReference type="ARBA" id="ARBA00022801"/>
    </source>
</evidence>
<feature type="binding site" evidence="11">
    <location>
        <position position="77"/>
    </location>
    <ligand>
        <name>Ca(2+)</name>
        <dbReference type="ChEBI" id="CHEBI:29108"/>
        <label>1</label>
    </ligand>
</feature>
<dbReference type="InterPro" id="IPR018487">
    <property type="entry name" value="Hemopexin-like_repeat"/>
</dbReference>
<feature type="compositionally biased region" description="Low complexity" evidence="14">
    <location>
        <begin position="169"/>
        <end position="180"/>
    </location>
</feature>
<dbReference type="InterPro" id="IPR006026">
    <property type="entry name" value="Peptidase_Metallo"/>
</dbReference>
<evidence type="ECO:0000256" key="4">
    <source>
        <dbReference type="ARBA" id="ARBA00022737"/>
    </source>
</evidence>
<evidence type="ECO:0000256" key="13">
    <source>
        <dbReference type="PROSITE-ProRule" id="PRU01011"/>
    </source>
</evidence>
<feature type="binding site" evidence="11">
    <location>
        <position position="255"/>
    </location>
    <ligand>
        <name>Ca(2+)</name>
        <dbReference type="ChEBI" id="CHEBI:29108"/>
        <label>4</label>
    </ligand>
</feature>
<keyword evidence="7" id="KW-0482">Metalloprotease</keyword>
<feature type="repeat" description="Hemopexin" evidence="13">
    <location>
        <begin position="251"/>
        <end position="296"/>
    </location>
</feature>
<feature type="binding site" evidence="11">
    <location>
        <position position="351"/>
    </location>
    <ligand>
        <name>Ca(2+)</name>
        <dbReference type="ChEBI" id="CHEBI:29108"/>
        <label>4</label>
    </ligand>
</feature>
<evidence type="ECO:0000256" key="3">
    <source>
        <dbReference type="ARBA" id="ARBA00022723"/>
    </source>
</evidence>
<dbReference type="InterPro" id="IPR033739">
    <property type="entry name" value="M10A_MMP"/>
</dbReference>
<organism evidence="16 17">
    <name type="scientific">Nezara viridula</name>
    <name type="common">Southern green stink bug</name>
    <name type="synonym">Cimex viridulus</name>
    <dbReference type="NCBI Taxonomy" id="85310"/>
    <lineage>
        <taxon>Eukaryota</taxon>
        <taxon>Metazoa</taxon>
        <taxon>Ecdysozoa</taxon>
        <taxon>Arthropoda</taxon>
        <taxon>Hexapoda</taxon>
        <taxon>Insecta</taxon>
        <taxon>Pterygota</taxon>
        <taxon>Neoptera</taxon>
        <taxon>Paraneoptera</taxon>
        <taxon>Hemiptera</taxon>
        <taxon>Heteroptera</taxon>
        <taxon>Panheteroptera</taxon>
        <taxon>Pentatomomorpha</taxon>
        <taxon>Pentatomoidea</taxon>
        <taxon>Pentatomidae</taxon>
        <taxon>Pentatominae</taxon>
        <taxon>Nezara</taxon>
    </lineage>
</organism>
<keyword evidence="4" id="KW-0677">Repeat</keyword>
<dbReference type="FunFam" id="2.110.10.10:FF:000018">
    <property type="entry name" value="Matrix metallopeptidase 25b"/>
    <property type="match status" value="1"/>
</dbReference>
<dbReference type="OrthoDB" id="406838at2759"/>
<dbReference type="SUPFAM" id="SSF55486">
    <property type="entry name" value="Metalloproteases ('zincins'), catalytic domain"/>
    <property type="match status" value="1"/>
</dbReference>
<dbReference type="InterPro" id="IPR000585">
    <property type="entry name" value="Hemopexin-like_dom"/>
</dbReference>
<keyword evidence="2" id="KW-0645">Protease</keyword>
<dbReference type="PANTHER" id="PTHR10201">
    <property type="entry name" value="MATRIX METALLOPROTEINASE"/>
    <property type="match status" value="1"/>
</dbReference>
<dbReference type="Proteomes" id="UP001152798">
    <property type="component" value="Chromosome 6"/>
</dbReference>
<dbReference type="EMBL" id="OV725082">
    <property type="protein sequence ID" value="CAH1404556.1"/>
    <property type="molecule type" value="Genomic_DNA"/>
</dbReference>
<evidence type="ECO:0000256" key="7">
    <source>
        <dbReference type="ARBA" id="ARBA00023049"/>
    </source>
</evidence>
<dbReference type="Pfam" id="PF00045">
    <property type="entry name" value="Hemopexin"/>
    <property type="match status" value="4"/>
</dbReference>
<dbReference type="InterPro" id="IPR036375">
    <property type="entry name" value="Hemopexin-like_dom_sf"/>
</dbReference>
<dbReference type="PRINTS" id="PR00138">
    <property type="entry name" value="MATRIXIN"/>
</dbReference>
<feature type="binding site" evidence="11">
    <location>
        <position position="68"/>
    </location>
    <ligand>
        <name>Ca(2+)</name>
        <dbReference type="ChEBI" id="CHEBI:29108"/>
        <label>2</label>
    </ligand>
</feature>
<dbReference type="GO" id="GO:0031012">
    <property type="term" value="C:extracellular matrix"/>
    <property type="evidence" value="ECO:0007669"/>
    <property type="project" value="InterPro"/>
</dbReference>
<comment type="cofactor">
    <cofactor evidence="11">
        <name>Zn(2+)</name>
        <dbReference type="ChEBI" id="CHEBI:29105"/>
    </cofactor>
    <text evidence="11">Binds 2 Zn(2+) ions per subunit.</text>
</comment>
<dbReference type="Gene3D" id="2.110.10.10">
    <property type="entry name" value="Hemopexin-like domain"/>
    <property type="match status" value="1"/>
</dbReference>
<feature type="binding site" evidence="11">
    <location>
        <position position="118"/>
    </location>
    <ligand>
        <name>Zn(2+)</name>
        <dbReference type="ChEBI" id="CHEBI:29105"/>
        <label>2</label>
        <note>catalytic</note>
    </ligand>
</feature>
<dbReference type="SMART" id="SM00235">
    <property type="entry name" value="ZnMc"/>
    <property type="match status" value="1"/>
</dbReference>
<feature type="binding site" evidence="11">
    <location>
        <position position="77"/>
    </location>
    <ligand>
        <name>Ca(2+)</name>
        <dbReference type="ChEBI" id="CHEBI:29108"/>
        <label>3</label>
    </ligand>
</feature>
<feature type="binding site" evidence="11">
    <location>
        <position position="207"/>
    </location>
    <ligand>
        <name>Ca(2+)</name>
        <dbReference type="ChEBI" id="CHEBI:29108"/>
        <label>4</label>
    </ligand>
</feature>
<protein>
    <recommendedName>
        <fullName evidence="15">Peptidase metallopeptidase domain-containing protein</fullName>
    </recommendedName>
</protein>
<proteinExistence type="inferred from homology"/>
<dbReference type="PIRSF" id="PIRSF001191">
    <property type="entry name" value="Peptidase_M10A_matrix"/>
    <property type="match status" value="1"/>
</dbReference>
<gene>
    <name evidence="16" type="ORF">NEZAVI_LOCUS12946</name>
</gene>
<feature type="domain" description="Peptidase metallopeptidase" evidence="15">
    <location>
        <begin position="4"/>
        <end position="144"/>
    </location>
</feature>
<dbReference type="GO" id="GO:0005615">
    <property type="term" value="C:extracellular space"/>
    <property type="evidence" value="ECO:0007669"/>
    <property type="project" value="TreeGrafter"/>
</dbReference>
<feature type="binding site" evidence="11">
    <location>
        <position position="51"/>
    </location>
    <ligand>
        <name>Ca(2+)</name>
        <dbReference type="ChEBI" id="CHEBI:29108"/>
        <label>3</label>
    </ligand>
</feature>
<dbReference type="Gene3D" id="3.40.390.10">
    <property type="entry name" value="Collagenase (Catalytic Domain)"/>
    <property type="match status" value="1"/>
</dbReference>
<keyword evidence="8" id="KW-0865">Zymogen</keyword>
<dbReference type="GO" id="GO:0004222">
    <property type="term" value="F:metalloendopeptidase activity"/>
    <property type="evidence" value="ECO:0007669"/>
    <property type="project" value="InterPro"/>
</dbReference>
<dbReference type="PROSITE" id="PS51642">
    <property type="entry name" value="HEMOPEXIN_2"/>
    <property type="match status" value="4"/>
</dbReference>
<dbReference type="AlphaFoldDB" id="A0A9P0HND0"/>
<keyword evidence="5" id="KW-0378">Hydrolase</keyword>
<feature type="repeat" description="Hemopexin" evidence="13">
    <location>
        <begin position="199"/>
        <end position="247"/>
    </location>
</feature>
<accession>A0A9P0HND0</accession>
<dbReference type="GO" id="GO:0008270">
    <property type="term" value="F:zinc ion binding"/>
    <property type="evidence" value="ECO:0007669"/>
    <property type="project" value="InterPro"/>
</dbReference>
<dbReference type="SMART" id="SM00120">
    <property type="entry name" value="HX"/>
    <property type="match status" value="4"/>
</dbReference>
<dbReference type="GO" id="GO:0006508">
    <property type="term" value="P:proteolysis"/>
    <property type="evidence" value="ECO:0007669"/>
    <property type="project" value="UniProtKB-KW"/>
</dbReference>
<keyword evidence="17" id="KW-1185">Reference proteome</keyword>
<evidence type="ECO:0000256" key="14">
    <source>
        <dbReference type="SAM" id="MobiDB-lite"/>
    </source>
</evidence>
<evidence type="ECO:0000256" key="10">
    <source>
        <dbReference type="PIRSR" id="PIRSR001191-2"/>
    </source>
</evidence>
<dbReference type="PANTHER" id="PTHR10201:SF308">
    <property type="entry name" value="MATRIX METALLOPROTEINASE 2"/>
    <property type="match status" value="1"/>
</dbReference>
<feature type="compositionally biased region" description="Pro residues" evidence="14">
    <location>
        <begin position="181"/>
        <end position="193"/>
    </location>
</feature>
<feature type="binding site" evidence="11">
    <location>
        <position position="74"/>
    </location>
    <ligand>
        <name>Ca(2+)</name>
        <dbReference type="ChEBI" id="CHEBI:29108"/>
        <label>3</label>
    </ligand>
</feature>
<evidence type="ECO:0000256" key="11">
    <source>
        <dbReference type="PIRSR" id="PIRSR621190-2"/>
    </source>
</evidence>
<feature type="binding site" evidence="10">
    <location>
        <position position="104"/>
    </location>
    <ligand>
        <name>Zn(2+)</name>
        <dbReference type="ChEBI" id="CHEBI:29105"/>
        <label>2</label>
        <note>catalytic</note>
    </ligand>
</feature>
<feature type="compositionally biased region" description="Basic and acidic residues" evidence="14">
    <location>
        <begin position="149"/>
        <end position="158"/>
    </location>
</feature>
<feature type="repeat" description="Hemopexin" evidence="13">
    <location>
        <begin position="298"/>
        <end position="346"/>
    </location>
</feature>
<dbReference type="InterPro" id="IPR024079">
    <property type="entry name" value="MetalloPept_cat_dom_sf"/>
</dbReference>
<feature type="binding site" evidence="11">
    <location>
        <position position="209"/>
    </location>
    <ligand>
        <name>Ca(2+)</name>
        <dbReference type="ChEBI" id="CHEBI:29108"/>
        <label>5</label>
    </ligand>
</feature>
<feature type="modified residue" description="Phosphotyrosine; by PKDCC" evidence="12">
    <location>
        <position position="285"/>
    </location>
</feature>
<feature type="binding site" evidence="11">
    <location>
        <position position="46"/>
    </location>
    <ligand>
        <name>Zn(2+)</name>
        <dbReference type="ChEBI" id="CHEBI:29105"/>
        <label>1</label>
    </ligand>
</feature>
<feature type="binding site" evidence="11">
    <location>
        <position position="44"/>
    </location>
    <ligand>
        <name>Zn(2+)</name>
        <dbReference type="ChEBI" id="CHEBI:29105"/>
        <label>1</label>
    </ligand>
</feature>
<reference evidence="16" key="1">
    <citation type="submission" date="2022-01" db="EMBL/GenBank/DDBJ databases">
        <authorList>
            <person name="King R."/>
        </authorList>
    </citation>
    <scope>NUCLEOTIDE SEQUENCE</scope>
</reference>
<comment type="similarity">
    <text evidence="1">Belongs to the peptidase M10A family.</text>
</comment>
<dbReference type="CDD" id="cd04278">
    <property type="entry name" value="ZnMc_MMP"/>
    <property type="match status" value="1"/>
</dbReference>
<dbReference type="CDD" id="cd00094">
    <property type="entry name" value="HX"/>
    <property type="match status" value="1"/>
</dbReference>
<evidence type="ECO:0000313" key="16">
    <source>
        <dbReference type="EMBL" id="CAH1404556.1"/>
    </source>
</evidence>
<dbReference type="SUPFAM" id="SSF50923">
    <property type="entry name" value="Hemopexin-like domain"/>
    <property type="match status" value="1"/>
</dbReference>
<evidence type="ECO:0000256" key="1">
    <source>
        <dbReference type="ARBA" id="ARBA00010370"/>
    </source>
</evidence>
<comment type="cofactor">
    <cofactor evidence="11">
        <name>Ca(2+)</name>
        <dbReference type="ChEBI" id="CHEBI:29108"/>
    </cofactor>
    <text evidence="11">Can bind about 5 Ca(2+) ions per subunit.</text>
</comment>
<feature type="binding site" evidence="10">
    <location>
        <position position="100"/>
    </location>
    <ligand>
        <name>Zn(2+)</name>
        <dbReference type="ChEBI" id="CHEBI:29105"/>
        <label>2</label>
        <note>catalytic</note>
    </ligand>
</feature>
<keyword evidence="6 10" id="KW-0862">Zinc</keyword>
<feature type="binding site" evidence="11">
    <location>
        <position position="72"/>
    </location>
    <ligand>
        <name>Zn(2+)</name>
        <dbReference type="ChEBI" id="CHEBI:29105"/>
        <label>1</label>
    </ligand>
</feature>
<sequence>MDHGKTRYDLYLALSVWSEHSKLTFREVNGDHGDILIYFEKGYHGDGYPFDGKGQVLAHAFFPGSGRGGDVHFDIEEPWHLTGDGDSNGEKTSLLSVAAHEFGHSLGLAHSSVPGALMYPWYQGFGSIDLHEDDKLAIQQLYGVKEKQWGKNSGEKPVHRWPPRPGVRPIPTTTTTTTTPRPRPTRPPEPPTTEAPEAPNTCNTSYDAIALIRGEVFIFKGKYFWRVGDEGVHRGYPALAERLWSELPKDFIAIDAVYERLDKKIVFFIGKYYYVFQGNFLDNGYPKPLTHLGLPASLTKIDAALIWSHNSKTYLFSGTMYWKLDEDSGKVELDYPRDIQRVWRGVDYDIDTAFQWKDGITYFFKGTKFWKFNDKLMRISNEAIESSEFWMRCPSKPGNRPTPNDIPTNRPKVKHGQDEESSGADLASSMTWIAILFIVIANRIAINNRLL</sequence>
<evidence type="ECO:0000313" key="17">
    <source>
        <dbReference type="Proteomes" id="UP001152798"/>
    </source>
</evidence>
<evidence type="ECO:0000256" key="6">
    <source>
        <dbReference type="ARBA" id="ARBA00022833"/>
    </source>
</evidence>
<dbReference type="GO" id="GO:0030198">
    <property type="term" value="P:extracellular matrix organization"/>
    <property type="evidence" value="ECO:0007669"/>
    <property type="project" value="TreeGrafter"/>
</dbReference>
<feature type="repeat" description="Hemopexin" evidence="13">
    <location>
        <begin position="347"/>
        <end position="393"/>
    </location>
</feature>
<feature type="binding site" evidence="11">
    <location>
        <position position="34"/>
    </location>
    <ligand>
        <name>Ca(2+)</name>
        <dbReference type="ChEBI" id="CHEBI:29108"/>
        <label>2</label>
    </ligand>
</feature>
<feature type="region of interest" description="Disordered" evidence="14">
    <location>
        <begin position="149"/>
        <end position="201"/>
    </location>
</feature>
<evidence type="ECO:0000256" key="2">
    <source>
        <dbReference type="ARBA" id="ARBA00022670"/>
    </source>
</evidence>
<dbReference type="InterPro" id="IPR001818">
    <property type="entry name" value="Pept_M10_metallopeptidase"/>
</dbReference>